<feature type="signal peptide" evidence="1">
    <location>
        <begin position="1"/>
        <end position="26"/>
    </location>
</feature>
<sequence>MKMASSSICIFAAMILVLCMAQDVASFVPIASGSLGMRKISCDQKRERCDLSMSSSELPSAEAVTMDDVYKYGSERGTTLSLSTLGPGYRAVARASHDESLVLGYIEGFVRPGGKILHVDKMEVFRPSLKKAQHQNPTVFTGEVSAKVGMALGLLVFLHAKQQGCKDAEFLAIDDEAFQHKRLVRYFTRNGFTVYRYVGDDFKDVPDRLVWGGCGTLMGGTITHLISLWTDNLFRTKK</sequence>
<dbReference type="AlphaFoldDB" id="A0A6U3NI74"/>
<organism evidence="2">
    <name type="scientific">Ditylum brightwellii</name>
    <dbReference type="NCBI Taxonomy" id="49249"/>
    <lineage>
        <taxon>Eukaryota</taxon>
        <taxon>Sar</taxon>
        <taxon>Stramenopiles</taxon>
        <taxon>Ochrophyta</taxon>
        <taxon>Bacillariophyta</taxon>
        <taxon>Mediophyceae</taxon>
        <taxon>Lithodesmiophycidae</taxon>
        <taxon>Lithodesmiales</taxon>
        <taxon>Lithodesmiaceae</taxon>
        <taxon>Ditylum</taxon>
    </lineage>
</organism>
<feature type="chain" id="PRO_5030160034" evidence="1">
    <location>
        <begin position="27"/>
        <end position="238"/>
    </location>
</feature>
<evidence type="ECO:0000256" key="1">
    <source>
        <dbReference type="SAM" id="SignalP"/>
    </source>
</evidence>
<proteinExistence type="predicted"/>
<dbReference type="EMBL" id="HBGN01000074">
    <property type="protein sequence ID" value="CAD9313643.1"/>
    <property type="molecule type" value="Transcribed_RNA"/>
</dbReference>
<protein>
    <submittedName>
        <fullName evidence="2">Uncharacterized protein</fullName>
    </submittedName>
</protein>
<reference evidence="2" key="1">
    <citation type="submission" date="2021-01" db="EMBL/GenBank/DDBJ databases">
        <authorList>
            <person name="Corre E."/>
            <person name="Pelletier E."/>
            <person name="Niang G."/>
            <person name="Scheremetjew M."/>
            <person name="Finn R."/>
            <person name="Kale V."/>
            <person name="Holt S."/>
            <person name="Cochrane G."/>
            <person name="Meng A."/>
            <person name="Brown T."/>
            <person name="Cohen L."/>
        </authorList>
    </citation>
    <scope>NUCLEOTIDE SEQUENCE</scope>
    <source>
        <strain evidence="2">Pop2</strain>
    </source>
</reference>
<dbReference type="PANTHER" id="PTHR36897:SF2">
    <property type="entry name" value="OS10G0350800 PROTEIN"/>
    <property type="match status" value="1"/>
</dbReference>
<accession>A0A6U3NI74</accession>
<name>A0A6U3NI74_9STRA</name>
<evidence type="ECO:0000313" key="2">
    <source>
        <dbReference type="EMBL" id="CAD9313643.1"/>
    </source>
</evidence>
<gene>
    <name evidence="2" type="ORF">DBRI1063_LOCUS49</name>
</gene>
<keyword evidence="1" id="KW-0732">Signal</keyword>
<dbReference type="PANTHER" id="PTHR36897">
    <property type="entry name" value="OS10G0351100-LIKE PROTEIN"/>
    <property type="match status" value="1"/>
</dbReference>